<dbReference type="AlphaFoldDB" id="A0A1S2LRL9"/>
<protein>
    <recommendedName>
        <fullName evidence="3">DUF4004 domain-containing protein</fullName>
    </recommendedName>
</protein>
<evidence type="ECO:0000313" key="1">
    <source>
        <dbReference type="EMBL" id="OIJ15169.1"/>
    </source>
</evidence>
<dbReference type="Proteomes" id="UP000180098">
    <property type="component" value="Unassembled WGS sequence"/>
</dbReference>
<keyword evidence="2" id="KW-1185">Reference proteome</keyword>
<comment type="caution">
    <text evidence="1">The sequence shown here is derived from an EMBL/GenBank/DDBJ whole genome shotgun (WGS) entry which is preliminary data.</text>
</comment>
<dbReference type="EMBL" id="MLQQ01000002">
    <property type="protein sequence ID" value="OIJ15169.1"/>
    <property type="molecule type" value="Genomic_DNA"/>
</dbReference>
<sequence>MDEKLISKKDLLEKTGITYGQLYRWKRKKLIPEEWFIRKSTYTGQETFFPEGKILERINKIIELKDSISLDELANVFSPQIKDVNIRKDDLMKRNIVSLNAIKMFEEQIGTVENMSFQMVLHIYLVSKSLETGEIGWEEGKEIIQTLHTYFPKLNQKQASLVVLRKMGVVTVLLLSNIEPFFVDDKTKIAIFFQIEKEVEALLNKLMMGGS</sequence>
<dbReference type="InterPro" id="IPR025063">
    <property type="entry name" value="DUF4004"/>
</dbReference>
<proteinExistence type="predicted"/>
<accession>A0A1S2LRL9</accession>
<dbReference type="Pfam" id="PF13171">
    <property type="entry name" value="DUF4004"/>
    <property type="match status" value="1"/>
</dbReference>
<organism evidence="1 2">
    <name type="scientific">Anaerobacillus arseniciselenatis</name>
    <dbReference type="NCBI Taxonomy" id="85682"/>
    <lineage>
        <taxon>Bacteria</taxon>
        <taxon>Bacillati</taxon>
        <taxon>Bacillota</taxon>
        <taxon>Bacilli</taxon>
        <taxon>Bacillales</taxon>
        <taxon>Bacillaceae</taxon>
        <taxon>Anaerobacillus</taxon>
    </lineage>
</organism>
<gene>
    <name evidence="1" type="ORF">BKP35_04780</name>
</gene>
<evidence type="ECO:0008006" key="3">
    <source>
        <dbReference type="Google" id="ProtNLM"/>
    </source>
</evidence>
<name>A0A1S2LRL9_9BACI</name>
<evidence type="ECO:0000313" key="2">
    <source>
        <dbReference type="Proteomes" id="UP000180098"/>
    </source>
</evidence>
<reference evidence="1 2" key="1">
    <citation type="submission" date="2016-10" db="EMBL/GenBank/DDBJ databases">
        <title>Draft genome sequences of four alkaliphilic bacteria belonging to the Anaerobacillus genus.</title>
        <authorList>
            <person name="Bassil N.M."/>
            <person name="Lloyd J.R."/>
        </authorList>
    </citation>
    <scope>NUCLEOTIDE SEQUENCE [LARGE SCALE GENOMIC DNA]</scope>
    <source>
        <strain evidence="1 2">DSM 15340</strain>
    </source>
</reference>
<dbReference type="RefSeq" id="WP_071312273.1">
    <property type="nucleotide sequence ID" value="NZ_MLQQ01000002.1"/>
</dbReference>
<dbReference type="OrthoDB" id="1648298at2"/>